<dbReference type="InterPro" id="IPR000719">
    <property type="entry name" value="Prot_kinase_dom"/>
</dbReference>
<dbReference type="CDD" id="cd06170">
    <property type="entry name" value="LuxR_C_like"/>
    <property type="match status" value="1"/>
</dbReference>
<dbReference type="Proteomes" id="UP000239290">
    <property type="component" value="Unassembled WGS sequence"/>
</dbReference>
<dbReference type="Pfam" id="PF00196">
    <property type="entry name" value="GerE"/>
    <property type="match status" value="1"/>
</dbReference>
<sequence length="1110" mass="120486">MAAGDPSETERAVVPSVTAELGAAGFEDAHEIGRGGFGVVYRCTQADLDRTVAVKVLTIELDEENRARFFREQRAMGRLTGHPNIVNVLQVGATDSDLPYIVMPFHPQDSLDKRIRRDGPQALGEALRLGVKMAGAVESAHRLGILHRDVKPANILLTDYGEPALADFGIAHISGGFQTATGTITGSPAFTAPEVLSGEPPTPASDIYGLGATLFSALTGHAAFERRSGEQVVAQFLRITTQPVPDLREQGIPDEVSRVIERAMAADPRKRPATAAEFGDELRRIQKDQDLQVDEMALTGEPATTRRDPDPAHARAHTTTGSLPAPSTMSAVRTAAGGLPLELTSFVGRRHELTEARNLLSISRLVTLTGIGGVGKTRLALRVAADARRGFGDGMRWVELGELQDGSLVVDMVAAALGVRDRSARRLDDVVAQFLAPRNLLLVLDNCEQVLDAVAALAQMLLRICPELRILTTSREPLALGGEAVLRVPPLTVPDPNREPTLHGLPRYDAVTLFAQRAAAAVPGFELTEDNRVTVTRICRQLDGLPLPIELAAARLRAMSPEQILQRLTDRYALLTLGSRGAPTRQQTLRLSIDWSYDLCTPQEQQLWARLSVFAGSFELDAAEDVCGEGVTAGDLLDAVTSLVDKSILIREDAGPVVRFRMLETLRDYGREKSEQSGEHPGLRRRHRNWYQQLVLQADAEWISLRQREWIARLERELPNLREVMGLCLSEPGDDATAGLAMAAALFQFWLSRGLLSEGRHWLDRALARVAGLPTTARVEALYADSVLADVQGEIATSGLLVEEAQALAEQIADPVVHARVAHADGLLALYSGDLPRACARLEEALEVFGARANLSERVWIVMMLGLAYELQGDAARAVTCHQQVLDITEAHDESVFRSYSLWAMGVAVLQQGDHERAARLLDQCLRLTRLLDEPLTAAVTLEARAWIDADQDNAQRAAVLLGAADALGRSVGSTPVMFENLLGRHENCERQTRQALGERAFEAARLEGAALGFEEAVAYALGEHAPGAAPPADHTSNLTKRERQVADLVAQGLTNKAIATQLVISPRTAQGHVEHILTKLGFTSRAQIAAWIVEHAQDCADRGDSSTTR</sequence>
<dbReference type="SUPFAM" id="SSF52540">
    <property type="entry name" value="P-loop containing nucleoside triphosphate hydrolases"/>
    <property type="match status" value="1"/>
</dbReference>
<dbReference type="InterPro" id="IPR058852">
    <property type="entry name" value="HTH_77"/>
</dbReference>
<dbReference type="InterPro" id="IPR002182">
    <property type="entry name" value="NB-ARC"/>
</dbReference>
<evidence type="ECO:0000256" key="4">
    <source>
        <dbReference type="SAM" id="MobiDB-lite"/>
    </source>
</evidence>
<dbReference type="PANTHER" id="PTHR47691:SF3">
    <property type="entry name" value="HTH-TYPE TRANSCRIPTIONAL REGULATOR RV0890C-RELATED"/>
    <property type="match status" value="1"/>
</dbReference>
<dbReference type="InterPro" id="IPR011009">
    <property type="entry name" value="Kinase-like_dom_sf"/>
</dbReference>
<dbReference type="PANTHER" id="PTHR47691">
    <property type="entry name" value="REGULATOR-RELATED"/>
    <property type="match status" value="1"/>
</dbReference>
<dbReference type="Pfam" id="PF25872">
    <property type="entry name" value="HTH_77"/>
    <property type="match status" value="1"/>
</dbReference>
<dbReference type="SUPFAM" id="SSF46894">
    <property type="entry name" value="C-terminal effector domain of the bipartite response regulators"/>
    <property type="match status" value="1"/>
</dbReference>
<dbReference type="InterPro" id="IPR017441">
    <property type="entry name" value="Protein_kinase_ATP_BS"/>
</dbReference>
<comment type="caution">
    <text evidence="7">The sequence shown here is derived from an EMBL/GenBank/DDBJ whole genome shotgun (WGS) entry which is preliminary data.</text>
</comment>
<dbReference type="Pfam" id="PF13424">
    <property type="entry name" value="TPR_12"/>
    <property type="match status" value="1"/>
</dbReference>
<dbReference type="PRINTS" id="PR00364">
    <property type="entry name" value="DISEASERSIST"/>
</dbReference>
<organism evidence="7 8">
    <name type="scientific">Rhodococcus opacus</name>
    <name type="common">Nocardia opaca</name>
    <dbReference type="NCBI Taxonomy" id="37919"/>
    <lineage>
        <taxon>Bacteria</taxon>
        <taxon>Bacillati</taxon>
        <taxon>Actinomycetota</taxon>
        <taxon>Actinomycetes</taxon>
        <taxon>Mycobacteriales</taxon>
        <taxon>Nocardiaceae</taxon>
        <taxon>Rhodococcus</taxon>
    </lineage>
</organism>
<keyword evidence="2 3" id="KW-0067">ATP-binding</keyword>
<feature type="domain" description="HTH luxR-type" evidence="6">
    <location>
        <begin position="1032"/>
        <end position="1097"/>
    </location>
</feature>
<dbReference type="CDD" id="cd14014">
    <property type="entry name" value="STKc_PknB_like"/>
    <property type="match status" value="1"/>
</dbReference>
<feature type="compositionally biased region" description="Basic and acidic residues" evidence="4">
    <location>
        <begin position="304"/>
        <end position="313"/>
    </location>
</feature>
<evidence type="ECO:0000259" key="5">
    <source>
        <dbReference type="PROSITE" id="PS50011"/>
    </source>
</evidence>
<feature type="compositionally biased region" description="Polar residues" evidence="4">
    <location>
        <begin position="317"/>
        <end position="327"/>
    </location>
</feature>
<dbReference type="Gene3D" id="1.25.40.10">
    <property type="entry name" value="Tetratricopeptide repeat domain"/>
    <property type="match status" value="1"/>
</dbReference>
<protein>
    <submittedName>
        <fullName evidence="7">Protein kinase</fullName>
    </submittedName>
</protein>
<evidence type="ECO:0000256" key="3">
    <source>
        <dbReference type="PROSITE-ProRule" id="PRU10141"/>
    </source>
</evidence>
<dbReference type="Pfam" id="PF00931">
    <property type="entry name" value="NB-ARC"/>
    <property type="match status" value="1"/>
</dbReference>
<dbReference type="SMART" id="SM00421">
    <property type="entry name" value="HTH_LUXR"/>
    <property type="match status" value="1"/>
</dbReference>
<dbReference type="InterPro" id="IPR008271">
    <property type="entry name" value="Ser/Thr_kinase_AS"/>
</dbReference>
<dbReference type="InterPro" id="IPR027417">
    <property type="entry name" value="P-loop_NTPase"/>
</dbReference>
<dbReference type="PROSITE" id="PS00107">
    <property type="entry name" value="PROTEIN_KINASE_ATP"/>
    <property type="match status" value="1"/>
</dbReference>
<dbReference type="GO" id="GO:0043531">
    <property type="term" value="F:ADP binding"/>
    <property type="evidence" value="ECO:0007669"/>
    <property type="project" value="InterPro"/>
</dbReference>
<gene>
    <name evidence="7" type="ORF">C5613_30735</name>
</gene>
<dbReference type="Gene3D" id="3.40.50.300">
    <property type="entry name" value="P-loop containing nucleotide triphosphate hydrolases"/>
    <property type="match status" value="1"/>
</dbReference>
<name>A0A2S8IWU1_RHOOP</name>
<dbReference type="InterPro" id="IPR011990">
    <property type="entry name" value="TPR-like_helical_dom_sf"/>
</dbReference>
<dbReference type="GO" id="GO:0006355">
    <property type="term" value="P:regulation of DNA-templated transcription"/>
    <property type="evidence" value="ECO:0007669"/>
    <property type="project" value="InterPro"/>
</dbReference>
<dbReference type="SMART" id="SM00220">
    <property type="entry name" value="S_TKc"/>
    <property type="match status" value="1"/>
</dbReference>
<dbReference type="SUPFAM" id="SSF56112">
    <property type="entry name" value="Protein kinase-like (PK-like)"/>
    <property type="match status" value="1"/>
</dbReference>
<dbReference type="GO" id="GO:0004672">
    <property type="term" value="F:protein kinase activity"/>
    <property type="evidence" value="ECO:0007669"/>
    <property type="project" value="InterPro"/>
</dbReference>
<dbReference type="PROSITE" id="PS50011">
    <property type="entry name" value="PROTEIN_KINASE_DOM"/>
    <property type="match status" value="1"/>
</dbReference>
<feature type="domain" description="Protein kinase" evidence="5">
    <location>
        <begin position="26"/>
        <end position="283"/>
    </location>
</feature>
<keyword evidence="1 3" id="KW-0547">Nucleotide-binding</keyword>
<dbReference type="InterPro" id="IPR000792">
    <property type="entry name" value="Tscrpt_reg_LuxR_C"/>
</dbReference>
<dbReference type="InterPro" id="IPR016032">
    <property type="entry name" value="Sig_transdc_resp-reg_C-effctor"/>
</dbReference>
<evidence type="ECO:0000313" key="8">
    <source>
        <dbReference type="Proteomes" id="UP000239290"/>
    </source>
</evidence>
<keyword evidence="7" id="KW-0808">Transferase</keyword>
<dbReference type="GO" id="GO:0003677">
    <property type="term" value="F:DNA binding"/>
    <property type="evidence" value="ECO:0007669"/>
    <property type="project" value="InterPro"/>
</dbReference>
<dbReference type="Pfam" id="PF00069">
    <property type="entry name" value="Pkinase"/>
    <property type="match status" value="1"/>
</dbReference>
<keyword evidence="7" id="KW-0418">Kinase</keyword>
<evidence type="ECO:0000259" key="6">
    <source>
        <dbReference type="PROSITE" id="PS50043"/>
    </source>
</evidence>
<dbReference type="PROSITE" id="PS50043">
    <property type="entry name" value="HTH_LUXR_2"/>
    <property type="match status" value="1"/>
</dbReference>
<feature type="binding site" evidence="3">
    <location>
        <position position="55"/>
    </location>
    <ligand>
        <name>ATP</name>
        <dbReference type="ChEBI" id="CHEBI:30616"/>
    </ligand>
</feature>
<accession>A0A2S8IWU1</accession>
<dbReference type="PROSITE" id="PS00108">
    <property type="entry name" value="PROTEIN_KINASE_ST"/>
    <property type="match status" value="1"/>
</dbReference>
<dbReference type="EMBL" id="PUIO01000046">
    <property type="protein sequence ID" value="PQP19185.1"/>
    <property type="molecule type" value="Genomic_DNA"/>
</dbReference>
<dbReference type="Gene3D" id="3.30.200.20">
    <property type="entry name" value="Phosphorylase Kinase, domain 1"/>
    <property type="match status" value="1"/>
</dbReference>
<evidence type="ECO:0000313" key="7">
    <source>
        <dbReference type="EMBL" id="PQP19185.1"/>
    </source>
</evidence>
<dbReference type="Gene3D" id="1.10.510.10">
    <property type="entry name" value="Transferase(Phosphotransferase) domain 1"/>
    <property type="match status" value="1"/>
</dbReference>
<dbReference type="GO" id="GO:0005524">
    <property type="term" value="F:ATP binding"/>
    <property type="evidence" value="ECO:0007669"/>
    <property type="project" value="UniProtKB-UniRule"/>
</dbReference>
<dbReference type="RefSeq" id="WP_105420247.1">
    <property type="nucleotide sequence ID" value="NZ_PUIO01000046.1"/>
</dbReference>
<proteinExistence type="predicted"/>
<evidence type="ECO:0000256" key="2">
    <source>
        <dbReference type="ARBA" id="ARBA00022840"/>
    </source>
</evidence>
<dbReference type="InterPro" id="IPR036388">
    <property type="entry name" value="WH-like_DNA-bd_sf"/>
</dbReference>
<dbReference type="SUPFAM" id="SSF48452">
    <property type="entry name" value="TPR-like"/>
    <property type="match status" value="1"/>
</dbReference>
<evidence type="ECO:0000256" key="1">
    <source>
        <dbReference type="ARBA" id="ARBA00022741"/>
    </source>
</evidence>
<feature type="region of interest" description="Disordered" evidence="4">
    <location>
        <begin position="300"/>
        <end position="327"/>
    </location>
</feature>
<reference evidence="8" key="1">
    <citation type="submission" date="2018-02" db="EMBL/GenBank/DDBJ databases">
        <title>Draft genome sequencing of Rhodococcus opacus KU647198.</title>
        <authorList>
            <person name="Zheng B.-X."/>
        </authorList>
    </citation>
    <scope>NUCLEOTIDE SEQUENCE [LARGE SCALE GENOMIC DNA]</scope>
    <source>
        <strain evidence="8">04-OD7</strain>
    </source>
</reference>
<dbReference type="Gene3D" id="1.10.10.10">
    <property type="entry name" value="Winged helix-like DNA-binding domain superfamily/Winged helix DNA-binding domain"/>
    <property type="match status" value="1"/>
</dbReference>
<dbReference type="PRINTS" id="PR00038">
    <property type="entry name" value="HTHLUXR"/>
</dbReference>
<dbReference type="AlphaFoldDB" id="A0A2S8IWU1"/>